<dbReference type="Proteomes" id="UP000564378">
    <property type="component" value="Unassembled WGS sequence"/>
</dbReference>
<evidence type="ECO:0000313" key="3">
    <source>
        <dbReference type="Proteomes" id="UP000564378"/>
    </source>
</evidence>
<dbReference type="InterPro" id="IPR032710">
    <property type="entry name" value="NTF2-like_dom_sf"/>
</dbReference>
<dbReference type="Pfam" id="PF13577">
    <property type="entry name" value="SnoaL_4"/>
    <property type="match status" value="1"/>
</dbReference>
<reference evidence="2 3" key="1">
    <citation type="submission" date="2020-08" db="EMBL/GenBank/DDBJ databases">
        <title>Draft genome sequence of Parasphingopyxis sp. GrpM-11.</title>
        <authorList>
            <person name="Oh J."/>
            <person name="Roh D.-H."/>
        </authorList>
    </citation>
    <scope>NUCLEOTIDE SEQUENCE [LARGE SCALE GENOMIC DNA]</scope>
    <source>
        <strain evidence="2 3">GrpM-11</strain>
    </source>
</reference>
<dbReference type="Gene3D" id="3.10.450.50">
    <property type="match status" value="1"/>
</dbReference>
<organism evidence="2 3">
    <name type="scientific">Parasphingopyxis marina</name>
    <dbReference type="NCBI Taxonomy" id="2761622"/>
    <lineage>
        <taxon>Bacteria</taxon>
        <taxon>Pseudomonadati</taxon>
        <taxon>Pseudomonadota</taxon>
        <taxon>Alphaproteobacteria</taxon>
        <taxon>Sphingomonadales</taxon>
        <taxon>Sphingomonadaceae</taxon>
        <taxon>Parasphingopyxis</taxon>
    </lineage>
</organism>
<keyword evidence="3" id="KW-1185">Reference proteome</keyword>
<gene>
    <name evidence="2" type="ORF">H6P80_12195</name>
</gene>
<protein>
    <submittedName>
        <fullName evidence="2">Nuclear transport factor 2 family protein</fullName>
    </submittedName>
</protein>
<dbReference type="InterPro" id="IPR037401">
    <property type="entry name" value="SnoaL-like"/>
</dbReference>
<accession>A0A842I143</accession>
<proteinExistence type="predicted"/>
<dbReference type="EMBL" id="JACJVJ010000002">
    <property type="protein sequence ID" value="MBC2778379.1"/>
    <property type="molecule type" value="Genomic_DNA"/>
</dbReference>
<dbReference type="SUPFAM" id="SSF54427">
    <property type="entry name" value="NTF2-like"/>
    <property type="match status" value="1"/>
</dbReference>
<evidence type="ECO:0000313" key="2">
    <source>
        <dbReference type="EMBL" id="MBC2778379.1"/>
    </source>
</evidence>
<dbReference type="RefSeq" id="WP_185801638.1">
    <property type="nucleotide sequence ID" value="NZ_JACJVJ010000002.1"/>
</dbReference>
<dbReference type="AlphaFoldDB" id="A0A842I143"/>
<sequence length="239" mass="27217">MTDSNDAILARLEAVETELSLLKDQQAIRKLQFSYGYFMDKGQYDQVVDLFASDGELHFMGGIFRGKAGLRRLYCDRLRAGFTDGNNGPVYGLLADHMQLQDIVDVAADGSSAKGRFRAFMQGGSHVTKKTRNERLPLQWWEAGVYENDYVKEDGVWKIGTLDYHMFWQADYEKGWAHSEPYAGAFFEKTFPDDPLGPDELTERRAAFWPETPIVPYHYPHPVTGEVWQGSLTDGLKED</sequence>
<evidence type="ECO:0000259" key="1">
    <source>
        <dbReference type="Pfam" id="PF13577"/>
    </source>
</evidence>
<name>A0A842I143_9SPHN</name>
<feature type="domain" description="SnoaL-like" evidence="1">
    <location>
        <begin position="22"/>
        <end position="161"/>
    </location>
</feature>
<comment type="caution">
    <text evidence="2">The sequence shown here is derived from an EMBL/GenBank/DDBJ whole genome shotgun (WGS) entry which is preliminary data.</text>
</comment>